<reference evidence="2" key="1">
    <citation type="submission" date="2016-11" db="UniProtKB">
        <authorList>
            <consortium name="WormBaseParasite"/>
        </authorList>
    </citation>
    <scope>IDENTIFICATION</scope>
</reference>
<evidence type="ECO:0000313" key="2">
    <source>
        <dbReference type="WBParaSite" id="L893_g10551.t1"/>
    </source>
</evidence>
<sequence length="105" mass="12029">MKWRDHQSPNEEQICFSKMDIGLDYDVNDHSCPLFNKTILIPSGDSQFLYCSQVLPFHRSRIDCPQPKSLMITWINTTHHFDLLPVVSSGLLSVSLSHLTDPNND</sequence>
<dbReference type="AlphaFoldDB" id="A0A1I7XXS4"/>
<dbReference type="Proteomes" id="UP000095287">
    <property type="component" value="Unplaced"/>
</dbReference>
<protein>
    <submittedName>
        <fullName evidence="2">Chitin-binding type-2 domain-containing protein</fullName>
    </submittedName>
</protein>
<name>A0A1I7XXS4_9BILA</name>
<organism evidence="1 2">
    <name type="scientific">Steinernema glaseri</name>
    <dbReference type="NCBI Taxonomy" id="37863"/>
    <lineage>
        <taxon>Eukaryota</taxon>
        <taxon>Metazoa</taxon>
        <taxon>Ecdysozoa</taxon>
        <taxon>Nematoda</taxon>
        <taxon>Chromadorea</taxon>
        <taxon>Rhabditida</taxon>
        <taxon>Tylenchina</taxon>
        <taxon>Panagrolaimomorpha</taxon>
        <taxon>Strongyloidoidea</taxon>
        <taxon>Steinernematidae</taxon>
        <taxon>Steinernema</taxon>
    </lineage>
</organism>
<dbReference type="WBParaSite" id="L893_g10551.t1">
    <property type="protein sequence ID" value="L893_g10551.t1"/>
    <property type="gene ID" value="L893_g10551"/>
</dbReference>
<evidence type="ECO:0000313" key="1">
    <source>
        <dbReference type="Proteomes" id="UP000095287"/>
    </source>
</evidence>
<accession>A0A1I7XXS4</accession>
<proteinExistence type="predicted"/>
<keyword evidence="1" id="KW-1185">Reference proteome</keyword>